<gene>
    <name evidence="4" type="ORF">AMEX_G20979</name>
</gene>
<feature type="region of interest" description="Disordered" evidence="1">
    <location>
        <begin position="158"/>
        <end position="183"/>
    </location>
</feature>
<feature type="compositionally biased region" description="Basic and acidic residues" evidence="1">
    <location>
        <begin position="293"/>
        <end position="309"/>
    </location>
</feature>
<keyword evidence="2" id="KW-0812">Transmembrane</keyword>
<sequence length="309" mass="34284">MVMDALLQLLILPILLIQCDDFHVQINGLNNHDDIKLNVVKIKTWHISCTDLNPESANKEGEICNSYKECGFSKTTELKHTDCEIKEKNGKLSISCNECKDEGCGWKSNKKFNNIKHASCRENFKEKNSTDINTWKDVTSAALYLNGTREHLTLYLERTEGTDGENKDEQKDPYDNSSKKNIEPTAPTITDFSVKNISAGEIIIIVLCIIILILLILQILYTQRGKCRNRCSCRKTTEGATGPETRGQPVAAGAGAGAAAAAENQSASKRDDSGTSTQPLLEAGAESRSAQQHTKEHLQMRSLKYPHDE</sequence>
<keyword evidence="2" id="KW-1133">Transmembrane helix</keyword>
<accession>A0A8T2KYV5</accession>
<organism evidence="4 5">
    <name type="scientific">Astyanax mexicanus</name>
    <name type="common">Blind cave fish</name>
    <name type="synonym">Astyanax fasciatus mexicanus</name>
    <dbReference type="NCBI Taxonomy" id="7994"/>
    <lineage>
        <taxon>Eukaryota</taxon>
        <taxon>Metazoa</taxon>
        <taxon>Chordata</taxon>
        <taxon>Craniata</taxon>
        <taxon>Vertebrata</taxon>
        <taxon>Euteleostomi</taxon>
        <taxon>Actinopterygii</taxon>
        <taxon>Neopterygii</taxon>
        <taxon>Teleostei</taxon>
        <taxon>Ostariophysi</taxon>
        <taxon>Characiformes</taxon>
        <taxon>Characoidei</taxon>
        <taxon>Acestrorhamphidae</taxon>
        <taxon>Acestrorhamphinae</taxon>
        <taxon>Astyanax</taxon>
    </lineage>
</organism>
<keyword evidence="2" id="KW-0472">Membrane</keyword>
<name>A0A8T2KYV5_ASTMX</name>
<dbReference type="EMBL" id="JAICCE010000018">
    <property type="protein sequence ID" value="KAG9264670.1"/>
    <property type="molecule type" value="Genomic_DNA"/>
</dbReference>
<dbReference type="AlphaFoldDB" id="A0A8T2KYV5"/>
<proteinExistence type="predicted"/>
<protein>
    <recommendedName>
        <fullName evidence="6">TNFR-Cys domain-containing protein</fullName>
    </recommendedName>
</protein>
<feature type="signal peptide" evidence="3">
    <location>
        <begin position="1"/>
        <end position="19"/>
    </location>
</feature>
<feature type="compositionally biased region" description="Low complexity" evidence="1">
    <location>
        <begin position="251"/>
        <end position="262"/>
    </location>
</feature>
<evidence type="ECO:0008006" key="6">
    <source>
        <dbReference type="Google" id="ProtNLM"/>
    </source>
</evidence>
<evidence type="ECO:0000256" key="2">
    <source>
        <dbReference type="SAM" id="Phobius"/>
    </source>
</evidence>
<keyword evidence="3" id="KW-0732">Signal</keyword>
<evidence type="ECO:0000313" key="4">
    <source>
        <dbReference type="EMBL" id="KAG9264670.1"/>
    </source>
</evidence>
<reference evidence="4 5" key="1">
    <citation type="submission" date="2021-07" db="EMBL/GenBank/DDBJ databases">
        <authorList>
            <person name="Imarazene B."/>
            <person name="Zahm M."/>
            <person name="Klopp C."/>
            <person name="Cabau C."/>
            <person name="Beille S."/>
            <person name="Jouanno E."/>
            <person name="Castinel A."/>
            <person name="Lluch J."/>
            <person name="Gil L."/>
            <person name="Kuchtly C."/>
            <person name="Lopez Roques C."/>
            <person name="Donnadieu C."/>
            <person name="Parrinello H."/>
            <person name="Journot L."/>
            <person name="Du K."/>
            <person name="Schartl M."/>
            <person name="Retaux S."/>
            <person name="Guiguen Y."/>
        </authorList>
    </citation>
    <scope>NUCLEOTIDE SEQUENCE [LARGE SCALE GENOMIC DNA]</scope>
    <source>
        <strain evidence="4">Pach_M1</strain>
        <tissue evidence="4">Testis</tissue>
    </source>
</reference>
<evidence type="ECO:0000313" key="5">
    <source>
        <dbReference type="Proteomes" id="UP000752171"/>
    </source>
</evidence>
<feature type="chain" id="PRO_5035893244" description="TNFR-Cys domain-containing protein" evidence="3">
    <location>
        <begin position="20"/>
        <end position="309"/>
    </location>
</feature>
<feature type="region of interest" description="Disordered" evidence="1">
    <location>
        <begin position="233"/>
        <end position="309"/>
    </location>
</feature>
<comment type="caution">
    <text evidence="4">The sequence shown here is derived from an EMBL/GenBank/DDBJ whole genome shotgun (WGS) entry which is preliminary data.</text>
</comment>
<evidence type="ECO:0000256" key="3">
    <source>
        <dbReference type="SAM" id="SignalP"/>
    </source>
</evidence>
<feature type="compositionally biased region" description="Basic and acidic residues" evidence="1">
    <location>
        <begin position="158"/>
        <end position="182"/>
    </location>
</feature>
<feature type="transmembrane region" description="Helical" evidence="2">
    <location>
        <begin position="202"/>
        <end position="221"/>
    </location>
</feature>
<dbReference type="Proteomes" id="UP000752171">
    <property type="component" value="Unassembled WGS sequence"/>
</dbReference>
<evidence type="ECO:0000256" key="1">
    <source>
        <dbReference type="SAM" id="MobiDB-lite"/>
    </source>
</evidence>